<dbReference type="AlphaFoldDB" id="A0A238XM60"/>
<dbReference type="EMBL" id="FZNO01000014">
    <property type="protein sequence ID" value="SNR59678.1"/>
    <property type="molecule type" value="Genomic_DNA"/>
</dbReference>
<gene>
    <name evidence="1" type="ORF">SAMN06272737_114101</name>
</gene>
<dbReference type="RefSeq" id="WP_089337146.1">
    <property type="nucleotide sequence ID" value="NZ_FZNO01000014.1"/>
</dbReference>
<protein>
    <submittedName>
        <fullName evidence="1">Uncharacterized protein</fullName>
    </submittedName>
</protein>
<name>A0A238XM60_9ACTN</name>
<organism evidence="1 2">
    <name type="scientific">Blastococcus mobilis</name>
    <dbReference type="NCBI Taxonomy" id="1938746"/>
    <lineage>
        <taxon>Bacteria</taxon>
        <taxon>Bacillati</taxon>
        <taxon>Actinomycetota</taxon>
        <taxon>Actinomycetes</taxon>
        <taxon>Geodermatophilales</taxon>
        <taxon>Geodermatophilaceae</taxon>
        <taxon>Blastococcus</taxon>
    </lineage>
</organism>
<proteinExistence type="predicted"/>
<evidence type="ECO:0000313" key="1">
    <source>
        <dbReference type="EMBL" id="SNR59678.1"/>
    </source>
</evidence>
<evidence type="ECO:0000313" key="2">
    <source>
        <dbReference type="Proteomes" id="UP000198403"/>
    </source>
</evidence>
<accession>A0A238XM60</accession>
<sequence length="204" mass="22636">MQVSPLLDLTGADPNKVAAIRRHMNVDLAPVSTVPGGGSWAADLRISLPVSKAVLLQQERHHGFDDPAGAHAFAERVAGKFRRAALHDELSVGLVAGLEQAVKQAKKAGAVWPDEIEQFRLLITRGDRLHPKNVAVLAVTLADKLSPEEMEPLRKWRTQERRLLCVSDIQLDPVRFRSVDGVGARDYRASDWLRITELGQQTFW</sequence>
<keyword evidence="2" id="KW-1185">Reference proteome</keyword>
<reference evidence="1 2" key="1">
    <citation type="submission" date="2017-06" db="EMBL/GenBank/DDBJ databases">
        <authorList>
            <person name="Kim H.J."/>
            <person name="Triplett B.A."/>
        </authorList>
    </citation>
    <scope>NUCLEOTIDE SEQUENCE [LARGE SCALE GENOMIC DNA]</scope>
    <source>
        <strain evidence="1 2">DSM 44272</strain>
    </source>
</reference>
<dbReference type="OrthoDB" id="4737576at2"/>
<dbReference type="Proteomes" id="UP000198403">
    <property type="component" value="Unassembled WGS sequence"/>
</dbReference>